<dbReference type="PANTHER" id="PTHR43775">
    <property type="entry name" value="FATTY ACID SYNTHASE"/>
    <property type="match status" value="1"/>
</dbReference>
<dbReference type="PANTHER" id="PTHR43775:SF37">
    <property type="entry name" value="SI:DKEY-61P9.11"/>
    <property type="match status" value="1"/>
</dbReference>
<keyword evidence="9" id="KW-1185">Reference proteome</keyword>
<evidence type="ECO:0000259" key="5">
    <source>
        <dbReference type="PROSITE" id="PS52004"/>
    </source>
</evidence>
<keyword evidence="2" id="KW-0597">Phosphoprotein</keyword>
<comment type="caution">
    <text evidence="7">The sequence shown here is derived from an EMBL/GenBank/DDBJ whole genome shotgun (WGS) entry which is preliminary data.</text>
</comment>
<dbReference type="Pfam" id="PF02801">
    <property type="entry name" value="Ketoacyl-synt_C"/>
    <property type="match status" value="1"/>
</dbReference>
<dbReference type="InterPro" id="IPR020841">
    <property type="entry name" value="PKS_Beta-ketoAc_synthase_dom"/>
</dbReference>
<dbReference type="InterPro" id="IPR014031">
    <property type="entry name" value="Ketoacyl_synth_C"/>
</dbReference>
<dbReference type="CDD" id="cd00833">
    <property type="entry name" value="PKS"/>
    <property type="match status" value="1"/>
</dbReference>
<dbReference type="InterPro" id="IPR016039">
    <property type="entry name" value="Thiolase-like"/>
</dbReference>
<keyword evidence="4" id="KW-0808">Transferase</keyword>
<dbReference type="EMBL" id="JAPMKV010000003">
    <property type="protein sequence ID" value="MCX7444987.1"/>
    <property type="molecule type" value="Genomic_DNA"/>
</dbReference>
<evidence type="ECO:0000256" key="1">
    <source>
        <dbReference type="ARBA" id="ARBA00022450"/>
    </source>
</evidence>
<sequence>MTDEPGIVIVGIGLETPGNSDSCETFLDMVNSRSDVCGPLPRDRGYDLDLLFSLHERPGWAPVPDRGGFLTGAAEFDPEYFGITPHEARIMDPQQRVGLRVAYRAVEHVGWTPADLAGTDTGCFMGALMSGYGPDMALPDDYNGHKLVGSSLSAISGRISHHLDLHGPSVTVDTGCGASLTAIHNAAAAIRAGECTVALAGGVTVMGSEMMFVEFSRNQALSTNGLCRPFSAEANGTVWGEGAAVLVLCSSSFARAHNLTVHGRILGSAVNHNGRGGPIHAPSEEGQVDVMLRALRSAGITPRQVGCIEGHGTGTRAGDPIEMAALSRVYGNHEHPVPFGSVKSNMGHPQAAAGAIGLIKLMLGARQGTAPPTIIGSAPAVPVPELGLVPADGQPWRISDGHRIGAVSSFGIGGTNTHLIVAYPAPRGKDQ</sequence>
<protein>
    <submittedName>
        <fullName evidence="7">Polyketide synthase</fullName>
    </submittedName>
</protein>
<dbReference type="Gene3D" id="3.40.47.10">
    <property type="match status" value="1"/>
</dbReference>
<dbReference type="GO" id="GO:0006633">
    <property type="term" value="P:fatty acid biosynthetic process"/>
    <property type="evidence" value="ECO:0007669"/>
    <property type="project" value="TreeGrafter"/>
</dbReference>
<comment type="similarity">
    <text evidence="4">Belongs to the thiolase-like superfamily. Beta-ketoacyl-ACP synthases family.</text>
</comment>
<dbReference type="PROSITE" id="PS52004">
    <property type="entry name" value="KS3_2"/>
    <property type="match status" value="1"/>
</dbReference>
<dbReference type="Proteomes" id="UP001071478">
    <property type="component" value="Unassembled WGS sequence"/>
</dbReference>
<dbReference type="Pfam" id="PF00109">
    <property type="entry name" value="ketoacyl-synt"/>
    <property type="match status" value="1"/>
</dbReference>
<reference evidence="7" key="1">
    <citation type="submission" date="2022-11" db="EMBL/GenBank/DDBJ databases">
        <title>Corynebacterium sp. isolated from Penguins.</title>
        <authorList>
            <person name="Sedlar K."/>
            <person name="Svec P."/>
        </authorList>
    </citation>
    <scope>NUCLEOTIDE SEQUENCE</scope>
    <source>
        <strain evidence="6">P7003</strain>
        <strain evidence="7">P7374</strain>
    </source>
</reference>
<dbReference type="RefSeq" id="WP_248167794.1">
    <property type="nucleotide sequence ID" value="NZ_JALNJA010000002.1"/>
</dbReference>
<proteinExistence type="inferred from homology"/>
<dbReference type="AlphaFoldDB" id="A0A9Q4GKG5"/>
<dbReference type="InterPro" id="IPR014030">
    <property type="entry name" value="Ketoacyl_synth_N"/>
</dbReference>
<dbReference type="Proteomes" id="UP001081709">
    <property type="component" value="Unassembled WGS sequence"/>
</dbReference>
<dbReference type="SMART" id="SM00825">
    <property type="entry name" value="PKS_KS"/>
    <property type="match status" value="1"/>
</dbReference>
<organism evidence="7 8">
    <name type="scientific">Corynebacterium pygosceleis</name>
    <dbReference type="NCBI Taxonomy" id="2800406"/>
    <lineage>
        <taxon>Bacteria</taxon>
        <taxon>Bacillati</taxon>
        <taxon>Actinomycetota</taxon>
        <taxon>Actinomycetes</taxon>
        <taxon>Mycobacteriales</taxon>
        <taxon>Corynebacteriaceae</taxon>
        <taxon>Corynebacterium</taxon>
    </lineage>
</organism>
<evidence type="ECO:0000256" key="3">
    <source>
        <dbReference type="ARBA" id="ARBA00023268"/>
    </source>
</evidence>
<evidence type="ECO:0000313" key="6">
    <source>
        <dbReference type="EMBL" id="MCX7444987.1"/>
    </source>
</evidence>
<evidence type="ECO:0000313" key="9">
    <source>
        <dbReference type="Proteomes" id="UP001081709"/>
    </source>
</evidence>
<gene>
    <name evidence="6" type="ORF">OS125_06960</name>
    <name evidence="7" type="ORF">OS129_04725</name>
</gene>
<dbReference type="EMBL" id="JAPMKU010000002">
    <property type="protein sequence ID" value="MCX7468187.1"/>
    <property type="molecule type" value="Genomic_DNA"/>
</dbReference>
<feature type="domain" description="Ketosynthase family 3 (KS3)" evidence="5">
    <location>
        <begin position="4"/>
        <end position="423"/>
    </location>
</feature>
<dbReference type="GO" id="GO:0004312">
    <property type="term" value="F:fatty acid synthase activity"/>
    <property type="evidence" value="ECO:0007669"/>
    <property type="project" value="TreeGrafter"/>
</dbReference>
<keyword evidence="1" id="KW-0596">Phosphopantetheine</keyword>
<keyword evidence="3" id="KW-0511">Multifunctional enzyme</keyword>
<accession>A0A9Q4GKG5</accession>
<evidence type="ECO:0000313" key="7">
    <source>
        <dbReference type="EMBL" id="MCX7468187.1"/>
    </source>
</evidence>
<evidence type="ECO:0000256" key="4">
    <source>
        <dbReference type="RuleBase" id="RU003694"/>
    </source>
</evidence>
<name>A0A9Q4GKG5_9CORY</name>
<dbReference type="InterPro" id="IPR050091">
    <property type="entry name" value="PKS_NRPS_Biosynth_Enz"/>
</dbReference>
<evidence type="ECO:0000313" key="8">
    <source>
        <dbReference type="Proteomes" id="UP001071478"/>
    </source>
</evidence>
<evidence type="ECO:0000256" key="2">
    <source>
        <dbReference type="ARBA" id="ARBA00022553"/>
    </source>
</evidence>
<dbReference type="SUPFAM" id="SSF53901">
    <property type="entry name" value="Thiolase-like"/>
    <property type="match status" value="1"/>
</dbReference>